<name>A0ABQ4CYD3_9ACTN</name>
<protein>
    <recommendedName>
        <fullName evidence="1">N-acetyltransferase domain-containing protein</fullName>
    </recommendedName>
</protein>
<evidence type="ECO:0000259" key="1">
    <source>
        <dbReference type="PROSITE" id="PS51186"/>
    </source>
</evidence>
<feature type="domain" description="N-acetyltransferase" evidence="1">
    <location>
        <begin position="147"/>
        <end position="285"/>
    </location>
</feature>
<evidence type="ECO:0000313" key="3">
    <source>
        <dbReference type="Proteomes" id="UP000604117"/>
    </source>
</evidence>
<keyword evidence="3" id="KW-1185">Reference proteome</keyword>
<gene>
    <name evidence="2" type="ORF">Asi02nite_58020</name>
</gene>
<dbReference type="InterPro" id="IPR016181">
    <property type="entry name" value="Acyl_CoA_acyltransferase"/>
</dbReference>
<dbReference type="InterPro" id="IPR000182">
    <property type="entry name" value="GNAT_dom"/>
</dbReference>
<dbReference type="Gene3D" id="3.40.630.30">
    <property type="match status" value="1"/>
</dbReference>
<dbReference type="PROSITE" id="PS51186">
    <property type="entry name" value="GNAT"/>
    <property type="match status" value="1"/>
</dbReference>
<proteinExistence type="predicted"/>
<dbReference type="Proteomes" id="UP000604117">
    <property type="component" value="Unassembled WGS sequence"/>
</dbReference>
<dbReference type="Pfam" id="PF00583">
    <property type="entry name" value="Acetyltransf_1"/>
    <property type="match status" value="1"/>
</dbReference>
<dbReference type="CDD" id="cd04301">
    <property type="entry name" value="NAT_SF"/>
    <property type="match status" value="1"/>
</dbReference>
<sequence>MYSRAVTTPDPALLRRLETFYDALPRFSAHAEDFGGLVLFVRDGAGWPFYARPRLDGAEPPSAADIMAARERQRELGLPEAFEWVHENSPDLLPVARSAGLAVLEAPLMVLDPAALPTTAAPGVRLLDPASATFAADTELSRAVAAVGFGTPGTAAGAAGPAERDAARVEIDAAAVDDERAAIVGGRRFTAVATVPDAGVVASGIGMRAGDVVEIAGVATLPAFRRRGLGAAVTLTLARHALDSGAGVVFLSASDMDVARVYLSVGFRRVGTACIAEPAPVTAPA</sequence>
<evidence type="ECO:0000313" key="2">
    <source>
        <dbReference type="EMBL" id="GIF76284.1"/>
    </source>
</evidence>
<dbReference type="EMBL" id="BONE01000057">
    <property type="protein sequence ID" value="GIF76284.1"/>
    <property type="molecule type" value="Genomic_DNA"/>
</dbReference>
<accession>A0ABQ4CYD3</accession>
<reference evidence="2 3" key="1">
    <citation type="submission" date="2021-01" db="EMBL/GenBank/DDBJ databases">
        <title>Whole genome shotgun sequence of Asanoa siamensis NBRC 107932.</title>
        <authorList>
            <person name="Komaki H."/>
            <person name="Tamura T."/>
        </authorList>
    </citation>
    <scope>NUCLEOTIDE SEQUENCE [LARGE SCALE GENOMIC DNA]</scope>
    <source>
        <strain evidence="2 3">NBRC 107932</strain>
    </source>
</reference>
<organism evidence="2 3">
    <name type="scientific">Asanoa siamensis</name>
    <dbReference type="NCBI Taxonomy" id="926357"/>
    <lineage>
        <taxon>Bacteria</taxon>
        <taxon>Bacillati</taxon>
        <taxon>Actinomycetota</taxon>
        <taxon>Actinomycetes</taxon>
        <taxon>Micromonosporales</taxon>
        <taxon>Micromonosporaceae</taxon>
        <taxon>Asanoa</taxon>
    </lineage>
</organism>
<dbReference type="SUPFAM" id="SSF55729">
    <property type="entry name" value="Acyl-CoA N-acyltransferases (Nat)"/>
    <property type="match status" value="1"/>
</dbReference>
<comment type="caution">
    <text evidence="2">The sequence shown here is derived from an EMBL/GenBank/DDBJ whole genome shotgun (WGS) entry which is preliminary data.</text>
</comment>